<dbReference type="GO" id="GO:0004833">
    <property type="term" value="F:L-tryptophan 2,3-dioxygenase activity"/>
    <property type="evidence" value="ECO:0007669"/>
    <property type="project" value="InterPro"/>
</dbReference>
<dbReference type="PANTHER" id="PTHR10138:SF0">
    <property type="entry name" value="TRYPTOPHAN 2,3-DIOXYGENASE"/>
    <property type="match status" value="1"/>
</dbReference>
<proteinExistence type="predicted"/>
<name>A0AAU8JRR1_9ACTN</name>
<protein>
    <submittedName>
        <fullName evidence="1">Tryptophan 2,3-dioxygenase family protein</fullName>
    </submittedName>
</protein>
<dbReference type="GO" id="GO:0019442">
    <property type="term" value="P:L-tryptophan catabolic process to acetyl-CoA"/>
    <property type="evidence" value="ECO:0007669"/>
    <property type="project" value="TreeGrafter"/>
</dbReference>
<evidence type="ECO:0000313" key="1">
    <source>
        <dbReference type="EMBL" id="XCM78615.1"/>
    </source>
</evidence>
<dbReference type="GO" id="GO:0020037">
    <property type="term" value="F:heme binding"/>
    <property type="evidence" value="ECO:0007669"/>
    <property type="project" value="InterPro"/>
</dbReference>
<dbReference type="AlphaFoldDB" id="A0AAU8JRR1"/>
<sequence length="244" mass="27346">MSDVVYGEYLGLAALLDGPADREVHDEQLFVTVHRVHELWFDLLLHDLTDARDRMLAGETRVPLRRLARCAGVQRALLDTVGLLDTLPPQEFLAFRGSLGTASGAQSAQFHELEVLAGRSDPRLPDRLTWLTPAERTRLERRLAEPSLWDGFLAVLAKAGLDVSDPPAREAAYARLLRDPELEPAADLADALHGYDQSWAAWRYRHSLVAERQIGTRPGTGGSTGVQYLRQRADHRFFPELTHR</sequence>
<dbReference type="InterPro" id="IPR037217">
    <property type="entry name" value="Trp/Indoleamine_2_3_dOase-like"/>
</dbReference>
<dbReference type="InterPro" id="IPR004981">
    <property type="entry name" value="Trp_2_3_dOase"/>
</dbReference>
<accession>A0AAU8JRR1</accession>
<dbReference type="RefSeq" id="WP_354638647.1">
    <property type="nucleotide sequence ID" value="NZ_CP159872.1"/>
</dbReference>
<dbReference type="KEGG" id="kcm:ABWK59_06570"/>
<organism evidence="1">
    <name type="scientific">Kitasatospora camelliae</name>
    <dbReference type="NCBI Taxonomy" id="3156397"/>
    <lineage>
        <taxon>Bacteria</taxon>
        <taxon>Bacillati</taxon>
        <taxon>Actinomycetota</taxon>
        <taxon>Actinomycetes</taxon>
        <taxon>Kitasatosporales</taxon>
        <taxon>Streptomycetaceae</taxon>
        <taxon>Kitasatospora</taxon>
    </lineage>
</organism>
<dbReference type="Gene3D" id="1.20.58.480">
    <property type="match status" value="1"/>
</dbReference>
<dbReference type="SUPFAM" id="SSF140959">
    <property type="entry name" value="Indolic compounds 2,3-dioxygenase-like"/>
    <property type="match status" value="1"/>
</dbReference>
<dbReference type="Pfam" id="PF03301">
    <property type="entry name" value="Trp_dioxygenase"/>
    <property type="match status" value="2"/>
</dbReference>
<dbReference type="GO" id="GO:0019441">
    <property type="term" value="P:L-tryptophan catabolic process to kynurenine"/>
    <property type="evidence" value="ECO:0007669"/>
    <property type="project" value="InterPro"/>
</dbReference>
<dbReference type="PANTHER" id="PTHR10138">
    <property type="entry name" value="TRYPTOPHAN 2,3-DIOXYGENASE"/>
    <property type="match status" value="1"/>
</dbReference>
<dbReference type="EMBL" id="CP159872">
    <property type="protein sequence ID" value="XCM78615.1"/>
    <property type="molecule type" value="Genomic_DNA"/>
</dbReference>
<gene>
    <name evidence="1" type="ORF">ABWK59_06570</name>
</gene>
<reference evidence="1" key="1">
    <citation type="submission" date="2024-06" db="EMBL/GenBank/DDBJ databases">
        <title>The genome sequences of Kitasatospora sp. strain HUAS MG31.</title>
        <authorList>
            <person name="Mo P."/>
        </authorList>
    </citation>
    <scope>NUCLEOTIDE SEQUENCE</scope>
    <source>
        <strain evidence="1">HUAS MG31</strain>
    </source>
</reference>
<dbReference type="GO" id="GO:0046872">
    <property type="term" value="F:metal ion binding"/>
    <property type="evidence" value="ECO:0007669"/>
    <property type="project" value="InterPro"/>
</dbReference>